<keyword evidence="2" id="KW-0539">Nucleus</keyword>
<accession>G0MAL6</accession>
<dbReference type="Proteomes" id="UP000008068">
    <property type="component" value="Unassembled WGS sequence"/>
</dbReference>
<dbReference type="PANTHER" id="PTHR14017:SF14">
    <property type="entry name" value="JMJC DOMAIN-CONTAINING PROTEIN"/>
    <property type="match status" value="1"/>
</dbReference>
<feature type="region of interest" description="Disordered" evidence="4">
    <location>
        <begin position="219"/>
        <end position="241"/>
    </location>
</feature>
<evidence type="ECO:0000313" key="7">
    <source>
        <dbReference type="Proteomes" id="UP000008068"/>
    </source>
</evidence>
<comment type="subcellular location">
    <subcellularLocation>
        <location evidence="1">Nucleus</location>
    </subcellularLocation>
</comment>
<evidence type="ECO:0000256" key="3">
    <source>
        <dbReference type="ARBA" id="ARBA00034483"/>
    </source>
</evidence>
<evidence type="ECO:0000256" key="4">
    <source>
        <dbReference type="SAM" id="MobiDB-lite"/>
    </source>
</evidence>
<keyword evidence="7" id="KW-1185">Reference proteome</keyword>
<dbReference type="GO" id="GO:0071558">
    <property type="term" value="F:histone H3K27me2/H3K27me3 demethylase activity"/>
    <property type="evidence" value="ECO:0007669"/>
    <property type="project" value="TreeGrafter"/>
</dbReference>
<dbReference type="AlphaFoldDB" id="G0MAL6"/>
<feature type="compositionally biased region" description="Polar residues" evidence="4">
    <location>
        <begin position="18"/>
        <end position="36"/>
    </location>
</feature>
<protein>
    <recommendedName>
        <fullName evidence="5">JmjC domain-containing protein</fullName>
    </recommendedName>
</protein>
<feature type="domain" description="JmjC" evidence="5">
    <location>
        <begin position="642"/>
        <end position="798"/>
    </location>
</feature>
<sequence length="928" mass="104160">MSSGNQSVKKPMEVEGAHSSQPAGAVSSSQLTTDSTEMMEAGMKKNGAVKPTDQKSADEELTEKLAAYMDNALDEELTKQEKIMEGIHEKIRALQARYSNRSNSAPAVQEEDENHTGNGAELVSNISEVIGIVDDDNTKMDQTQLSLELEPEVNAEVSAASVEDVREIGESQEVVEEESGRTGLSGNNATTGANEISLLRNAGQHQIHHNNDFEMDQVQVQQESEEDIGSDGEGTSTRPSTVKNIPKRIIHNREAKTRTVEQQVKSNAGKKRSAAPKKTPAKRRNYEKLPIYWHTLACFRSKHFLNLDSLKDGEFKSQLIETLQPTEETNLSDTISYKNDKSYEDTERILDGLFKNMPFQKLLIQADRDVSQDQSEKRMAEKKLTTALLLGEKPTCKVPFLLYTFGFKKDVVGKNGREIVEKASEFEIDGQVNPVYNSEEFSYCAESIGPEFPPTNFFASRGFEDLRVDKTGESSSAQSKQQVPVATLDINDDDLERKATSLSVCLIRDAGKRITAEIFTPENLQKICDSNKMVVLRQIGQHSTQNEQPGEQTSNFHVGTVYERKRVKTFFENLREVTEVSEKCVKKCISNGSVSENDLTELQEELKLTELPCKDIRTKISPLIICFGSNIDIDDEEKEVLQKALQGLPAWTRPREGLMAILKDKLPGINRIQVYVKGPGCRTTAHYENEGIGSINVNLGPDDCVWFTISMNYSAQLETLLCKKKVAPCHDPIWLNEEELQGAGIPYSKFLQKPNDMVFVNTGTYHWVQSNGFCTNVSWNILMEDKTQLAAAALSNDYNAMHSFANALPIEKLIWSIAKEKKYPNSEISKLTKQLLTCSLAHITMEQKCAEKEGWVIKDGKNYLEDVNLCTADGCHRNSLFNLFFLKLVKKELMPRCYNCVKIEDQATTTCYIMHTLEELVEIFDAYE</sequence>
<feature type="region of interest" description="Disordered" evidence="4">
    <location>
        <begin position="253"/>
        <end position="281"/>
    </location>
</feature>
<dbReference type="HOGENOM" id="CLU_315034_0_0_1"/>
<feature type="region of interest" description="Disordered" evidence="4">
    <location>
        <begin position="171"/>
        <end position="191"/>
    </location>
</feature>
<dbReference type="SUPFAM" id="SSF51197">
    <property type="entry name" value="Clavaminate synthase-like"/>
    <property type="match status" value="1"/>
</dbReference>
<proteinExistence type="inferred from homology"/>
<feature type="compositionally biased region" description="Basic residues" evidence="4">
    <location>
        <begin position="268"/>
        <end position="281"/>
    </location>
</feature>
<dbReference type="InterPro" id="IPR003347">
    <property type="entry name" value="JmjC_dom"/>
</dbReference>
<dbReference type="eggNOG" id="KOG1246">
    <property type="taxonomic scope" value="Eukaryota"/>
</dbReference>
<dbReference type="InParanoid" id="G0MAL6"/>
<dbReference type="Gene3D" id="2.60.120.650">
    <property type="entry name" value="Cupin"/>
    <property type="match status" value="1"/>
</dbReference>
<dbReference type="PROSITE" id="PS51184">
    <property type="entry name" value="JMJC"/>
    <property type="match status" value="1"/>
</dbReference>
<dbReference type="PANTHER" id="PTHR14017">
    <property type="entry name" value="LYSINE-SPECIFIC DEMETHYLASE"/>
    <property type="match status" value="1"/>
</dbReference>
<dbReference type="OrthoDB" id="418911at2759"/>
<dbReference type="InterPro" id="IPR046941">
    <property type="entry name" value="KDM6_GATAL_sf"/>
</dbReference>
<dbReference type="GO" id="GO:0010468">
    <property type="term" value="P:regulation of gene expression"/>
    <property type="evidence" value="ECO:0007669"/>
    <property type="project" value="TreeGrafter"/>
</dbReference>
<dbReference type="GO" id="GO:0000978">
    <property type="term" value="F:RNA polymerase II cis-regulatory region sequence-specific DNA binding"/>
    <property type="evidence" value="ECO:0007669"/>
    <property type="project" value="TreeGrafter"/>
</dbReference>
<dbReference type="Gene3D" id="1.20.58.1370">
    <property type="match status" value="1"/>
</dbReference>
<dbReference type="InterPro" id="IPR051630">
    <property type="entry name" value="Corepressor-Demethylase"/>
</dbReference>
<evidence type="ECO:0000259" key="5">
    <source>
        <dbReference type="PROSITE" id="PS51184"/>
    </source>
</evidence>
<dbReference type="Gene3D" id="2.10.110.20">
    <property type="match status" value="1"/>
</dbReference>
<dbReference type="STRING" id="135651.G0MAL6"/>
<feature type="region of interest" description="Disordered" evidence="4">
    <location>
        <begin position="1"/>
        <end position="61"/>
    </location>
</feature>
<name>G0MAL6_CAEBE</name>
<dbReference type="GO" id="GO:0031490">
    <property type="term" value="F:chromatin DNA binding"/>
    <property type="evidence" value="ECO:0007669"/>
    <property type="project" value="TreeGrafter"/>
</dbReference>
<dbReference type="Pfam" id="PF02373">
    <property type="entry name" value="JmjC"/>
    <property type="match status" value="1"/>
</dbReference>
<dbReference type="SMART" id="SM00558">
    <property type="entry name" value="JmjC"/>
    <property type="match status" value="1"/>
</dbReference>
<dbReference type="EMBL" id="GL379788">
    <property type="protein sequence ID" value="EGT40644.1"/>
    <property type="molecule type" value="Genomic_DNA"/>
</dbReference>
<dbReference type="GO" id="GO:0044666">
    <property type="term" value="C:MLL3/4 complex"/>
    <property type="evidence" value="ECO:0007669"/>
    <property type="project" value="TreeGrafter"/>
</dbReference>
<organism evidence="7">
    <name type="scientific">Caenorhabditis brenneri</name>
    <name type="common">Nematode worm</name>
    <dbReference type="NCBI Taxonomy" id="135651"/>
    <lineage>
        <taxon>Eukaryota</taxon>
        <taxon>Metazoa</taxon>
        <taxon>Ecdysozoa</taxon>
        <taxon>Nematoda</taxon>
        <taxon>Chromadorea</taxon>
        <taxon>Rhabditida</taxon>
        <taxon>Rhabditina</taxon>
        <taxon>Rhabditomorpha</taxon>
        <taxon>Rhabditoidea</taxon>
        <taxon>Rhabditidae</taxon>
        <taxon>Peloderinae</taxon>
        <taxon>Caenorhabditis</taxon>
    </lineage>
</organism>
<evidence type="ECO:0000256" key="2">
    <source>
        <dbReference type="ARBA" id="ARBA00023242"/>
    </source>
</evidence>
<gene>
    <name evidence="6" type="ORF">CAEBREN_09167</name>
</gene>
<feature type="compositionally biased region" description="Polar residues" evidence="4">
    <location>
        <begin position="182"/>
        <end position="191"/>
    </location>
</feature>
<evidence type="ECO:0000313" key="6">
    <source>
        <dbReference type="EMBL" id="EGT40644.1"/>
    </source>
</evidence>
<comment type="similarity">
    <text evidence="3">Belongs to the UTX family.</text>
</comment>
<evidence type="ECO:0000256" key="1">
    <source>
        <dbReference type="ARBA" id="ARBA00004123"/>
    </source>
</evidence>
<reference evidence="7" key="1">
    <citation type="submission" date="2011-07" db="EMBL/GenBank/DDBJ databases">
        <authorList>
            <consortium name="Caenorhabditis brenneri Sequencing and Analysis Consortium"/>
            <person name="Wilson R.K."/>
        </authorList>
    </citation>
    <scope>NUCLEOTIDE SEQUENCE [LARGE SCALE GENOMIC DNA]</scope>
    <source>
        <strain evidence="7">PB2801</strain>
    </source>
</reference>